<evidence type="ECO:0000256" key="3">
    <source>
        <dbReference type="ARBA" id="ARBA00023015"/>
    </source>
</evidence>
<dbReference type="AlphaFoldDB" id="A0A9W9KJX4"/>
<accession>A0A9W9KJX4</accession>
<keyword evidence="5" id="KW-0804">Transcription</keyword>
<protein>
    <submittedName>
        <fullName evidence="7">Ada DNA repair metal-binding</fullName>
    </submittedName>
</protein>
<evidence type="ECO:0000313" key="7">
    <source>
        <dbReference type="EMBL" id="KAJ5108511.1"/>
    </source>
</evidence>
<dbReference type="Pfam" id="PF00165">
    <property type="entry name" value="HTH_AraC"/>
    <property type="match status" value="1"/>
</dbReference>
<keyword evidence="2" id="KW-0808">Transferase</keyword>
<dbReference type="GO" id="GO:0032259">
    <property type="term" value="P:methylation"/>
    <property type="evidence" value="ECO:0007669"/>
    <property type="project" value="UniProtKB-KW"/>
</dbReference>
<keyword evidence="4" id="KW-0010">Activator</keyword>
<feature type="domain" description="HTH araC/xylS-type" evidence="6">
    <location>
        <begin position="122"/>
        <end position="154"/>
    </location>
</feature>
<dbReference type="InterPro" id="IPR018060">
    <property type="entry name" value="HTH_AraC"/>
</dbReference>
<dbReference type="EMBL" id="JAPQKH010000003">
    <property type="protein sequence ID" value="KAJ5108511.1"/>
    <property type="molecule type" value="Genomic_DNA"/>
</dbReference>
<evidence type="ECO:0000256" key="5">
    <source>
        <dbReference type="ARBA" id="ARBA00023163"/>
    </source>
</evidence>
<proteinExistence type="predicted"/>
<evidence type="ECO:0000256" key="1">
    <source>
        <dbReference type="ARBA" id="ARBA00001947"/>
    </source>
</evidence>
<dbReference type="Pfam" id="PF02805">
    <property type="entry name" value="Ada_Zn_binding"/>
    <property type="match status" value="1"/>
</dbReference>
<dbReference type="InterPro" id="IPR009057">
    <property type="entry name" value="Homeodomain-like_sf"/>
</dbReference>
<dbReference type="InterPro" id="IPR004026">
    <property type="entry name" value="Ada_DNA_repair_Zn-bd"/>
</dbReference>
<keyword evidence="3" id="KW-0805">Transcription regulation</keyword>
<dbReference type="GO" id="GO:0003700">
    <property type="term" value="F:DNA-binding transcription factor activity"/>
    <property type="evidence" value="ECO:0007669"/>
    <property type="project" value="InterPro"/>
</dbReference>
<dbReference type="InterPro" id="IPR035451">
    <property type="entry name" value="Ada-like_dom_sf"/>
</dbReference>
<evidence type="ECO:0000256" key="4">
    <source>
        <dbReference type="ARBA" id="ARBA00023159"/>
    </source>
</evidence>
<dbReference type="GO" id="GO:0008270">
    <property type="term" value="F:zinc ion binding"/>
    <property type="evidence" value="ECO:0007669"/>
    <property type="project" value="InterPro"/>
</dbReference>
<reference evidence="7" key="2">
    <citation type="journal article" date="2023" name="IMA Fungus">
        <title>Comparative genomic study of the Penicillium genus elucidates a diverse pangenome and 15 lateral gene transfer events.</title>
        <authorList>
            <person name="Petersen C."/>
            <person name="Sorensen T."/>
            <person name="Nielsen M.R."/>
            <person name="Sondergaard T.E."/>
            <person name="Sorensen J.L."/>
            <person name="Fitzpatrick D.A."/>
            <person name="Frisvad J.C."/>
            <person name="Nielsen K.L."/>
        </authorList>
    </citation>
    <scope>NUCLEOTIDE SEQUENCE</scope>
    <source>
        <strain evidence="7">IBT 30069</strain>
    </source>
</reference>
<dbReference type="SUPFAM" id="SSF57884">
    <property type="entry name" value="Ada DNA repair protein, N-terminal domain (N-Ada 10)"/>
    <property type="match status" value="1"/>
</dbReference>
<comment type="caution">
    <text evidence="7">The sequence shown here is derived from an EMBL/GenBank/DDBJ whole genome shotgun (WGS) entry which is preliminary data.</text>
</comment>
<sequence>MAASHTAPRKIPRLNRFTDTLTSAERWQAITKRDTTVNSFVYAVLTTKIYCRPSCGARLARRANVEFYDTPPQAEKAGFRPCKRCRPQNGGTAAQSNPQAMMVEQTCKIIREQVAAGLKPRLNDLAVHAGLTPSHFHRVFKKLLGVTPGQYVDSVVQNGLCLSPETLSEGTLSEFETSMTPLTAMSSPLGFVGDGMELNLDIGRGCALHDKTPAARLGEISPGFAEDWNEFDVLLAAEEKGGSLGSVYIDPRILSAP</sequence>
<organism evidence="7 8">
    <name type="scientific">Penicillium angulare</name>
    <dbReference type="NCBI Taxonomy" id="116970"/>
    <lineage>
        <taxon>Eukaryota</taxon>
        <taxon>Fungi</taxon>
        <taxon>Dikarya</taxon>
        <taxon>Ascomycota</taxon>
        <taxon>Pezizomycotina</taxon>
        <taxon>Eurotiomycetes</taxon>
        <taxon>Eurotiomycetidae</taxon>
        <taxon>Eurotiales</taxon>
        <taxon>Aspergillaceae</taxon>
        <taxon>Penicillium</taxon>
    </lineage>
</organism>
<dbReference type="GO" id="GO:0043565">
    <property type="term" value="F:sequence-specific DNA binding"/>
    <property type="evidence" value="ECO:0007669"/>
    <property type="project" value="InterPro"/>
</dbReference>
<comment type="cofactor">
    <cofactor evidence="1">
        <name>Zn(2+)</name>
        <dbReference type="ChEBI" id="CHEBI:29105"/>
    </cofactor>
</comment>
<dbReference type="GO" id="GO:0006281">
    <property type="term" value="P:DNA repair"/>
    <property type="evidence" value="ECO:0007669"/>
    <property type="project" value="InterPro"/>
</dbReference>
<reference evidence="7" key="1">
    <citation type="submission" date="2022-11" db="EMBL/GenBank/DDBJ databases">
        <authorList>
            <person name="Petersen C."/>
        </authorList>
    </citation>
    <scope>NUCLEOTIDE SEQUENCE</scope>
    <source>
        <strain evidence="7">IBT 30069</strain>
    </source>
</reference>
<dbReference type="GO" id="GO:0008168">
    <property type="term" value="F:methyltransferase activity"/>
    <property type="evidence" value="ECO:0007669"/>
    <property type="project" value="UniProtKB-KW"/>
</dbReference>
<gene>
    <name evidence="7" type="ORF">N7456_005186</name>
</gene>
<evidence type="ECO:0000256" key="2">
    <source>
        <dbReference type="ARBA" id="ARBA00022603"/>
    </source>
</evidence>
<dbReference type="OrthoDB" id="2447880at2759"/>
<evidence type="ECO:0000259" key="6">
    <source>
        <dbReference type="PROSITE" id="PS01124"/>
    </source>
</evidence>
<dbReference type="Gene3D" id="1.10.10.60">
    <property type="entry name" value="Homeodomain-like"/>
    <property type="match status" value="1"/>
</dbReference>
<name>A0A9W9KJX4_9EURO</name>
<dbReference type="Proteomes" id="UP001149165">
    <property type="component" value="Unassembled WGS sequence"/>
</dbReference>
<dbReference type="Gene3D" id="3.40.10.10">
    <property type="entry name" value="DNA Methylphosphotriester Repair Domain"/>
    <property type="match status" value="1"/>
</dbReference>
<evidence type="ECO:0000313" key="8">
    <source>
        <dbReference type="Proteomes" id="UP001149165"/>
    </source>
</evidence>
<dbReference type="PROSITE" id="PS01124">
    <property type="entry name" value="HTH_ARAC_FAMILY_2"/>
    <property type="match status" value="1"/>
</dbReference>
<keyword evidence="2" id="KW-0489">Methyltransferase</keyword>
<dbReference type="SUPFAM" id="SSF46689">
    <property type="entry name" value="Homeodomain-like"/>
    <property type="match status" value="1"/>
</dbReference>
<keyword evidence="8" id="KW-1185">Reference proteome</keyword>